<dbReference type="Pfam" id="PF00480">
    <property type="entry name" value="ROK"/>
    <property type="match status" value="1"/>
</dbReference>
<accession>A0A317PK59</accession>
<dbReference type="AlphaFoldDB" id="A0A317PK59"/>
<dbReference type="RefSeq" id="WP_110028116.1">
    <property type="nucleotide sequence ID" value="NZ_QGTS01000023.1"/>
</dbReference>
<protein>
    <submittedName>
        <fullName evidence="2">N-acetylglucosamine repressor</fullName>
    </submittedName>
</protein>
<dbReference type="EMBL" id="QGTS01000023">
    <property type="protein sequence ID" value="PWW01022.1"/>
    <property type="molecule type" value="Genomic_DNA"/>
</dbReference>
<evidence type="ECO:0000256" key="1">
    <source>
        <dbReference type="ARBA" id="ARBA00006479"/>
    </source>
</evidence>
<dbReference type="InterPro" id="IPR036390">
    <property type="entry name" value="WH_DNA-bd_sf"/>
</dbReference>
<evidence type="ECO:0000313" key="2">
    <source>
        <dbReference type="EMBL" id="PWW01022.1"/>
    </source>
</evidence>
<comment type="caution">
    <text evidence="2">The sequence shown here is derived from an EMBL/GenBank/DDBJ whole genome shotgun (WGS) entry which is preliminary data.</text>
</comment>
<dbReference type="OrthoDB" id="6530832at2"/>
<dbReference type="InterPro" id="IPR036388">
    <property type="entry name" value="WH-like_DNA-bd_sf"/>
</dbReference>
<dbReference type="Gene3D" id="3.30.420.40">
    <property type="match status" value="2"/>
</dbReference>
<evidence type="ECO:0000313" key="3">
    <source>
        <dbReference type="Proteomes" id="UP000246744"/>
    </source>
</evidence>
<dbReference type="Gene3D" id="1.10.10.10">
    <property type="entry name" value="Winged helix-like DNA-binding domain superfamily/Winged helix DNA-binding domain"/>
    <property type="match status" value="1"/>
</dbReference>
<dbReference type="InterPro" id="IPR043129">
    <property type="entry name" value="ATPase_NBD"/>
</dbReference>
<keyword evidence="3" id="KW-1185">Reference proteome</keyword>
<organism evidence="2 3">
    <name type="scientific">Mangrovibacter plantisponsor</name>
    <dbReference type="NCBI Taxonomy" id="451513"/>
    <lineage>
        <taxon>Bacteria</taxon>
        <taxon>Pseudomonadati</taxon>
        <taxon>Pseudomonadota</taxon>
        <taxon>Gammaproteobacteria</taxon>
        <taxon>Enterobacterales</taxon>
        <taxon>Enterobacteriaceae</taxon>
        <taxon>Mangrovibacter</taxon>
    </lineage>
</organism>
<comment type="similarity">
    <text evidence="1">Belongs to the ROK (NagC/XylR) family.</text>
</comment>
<proteinExistence type="inferred from homology"/>
<dbReference type="Proteomes" id="UP000246744">
    <property type="component" value="Unassembled WGS sequence"/>
</dbReference>
<dbReference type="SUPFAM" id="SSF46785">
    <property type="entry name" value="Winged helix' DNA-binding domain"/>
    <property type="match status" value="1"/>
</dbReference>
<dbReference type="PANTHER" id="PTHR18964:SF149">
    <property type="entry name" value="BIFUNCTIONAL UDP-N-ACETYLGLUCOSAMINE 2-EPIMERASE_N-ACETYLMANNOSAMINE KINASE"/>
    <property type="match status" value="1"/>
</dbReference>
<reference evidence="2 3" key="1">
    <citation type="submission" date="2018-05" db="EMBL/GenBank/DDBJ databases">
        <title>Genomic Encyclopedia of Type Strains, Phase IV (KMG-IV): sequencing the most valuable type-strain genomes for metagenomic binning, comparative biology and taxonomic classification.</title>
        <authorList>
            <person name="Goeker M."/>
        </authorList>
    </citation>
    <scope>NUCLEOTIDE SEQUENCE [LARGE SCALE GENOMIC DNA]</scope>
    <source>
        <strain evidence="2 3">DSM 19579</strain>
    </source>
</reference>
<sequence length="337" mass="37232">MNFRHQLLNILHSSPESRISLAQQLEVTRPYITKLTNVLLNEGIIEQTEQQSSGGGRPRTLLTVKKRHYYSLNIMVRALSLEATLDDYNTGEKSVSATQYLFSEPVSSEVFASKVNELVSSVCLSAGINSGQLKHISIALQGGIEQDTGVVRWSPTFTQDNISLRDQVMAVTGLSVSVVNIAWCSSYLLGKQEGLKGSWIALMPGFGSLGFGYWIDGKPVFGDNGFYPEIVHLPYPGGLETAFAEAPDDQQITASIDALLFAIYCTATVHNIKHVILTGEFFDDVPANFISQIEQQLASHPDPHIKNIQLRYIKTQRYYSMKGLIRLSSDAITTLIT</sequence>
<name>A0A317PK59_9ENTR</name>
<dbReference type="SUPFAM" id="SSF53067">
    <property type="entry name" value="Actin-like ATPase domain"/>
    <property type="match status" value="1"/>
</dbReference>
<dbReference type="PANTHER" id="PTHR18964">
    <property type="entry name" value="ROK (REPRESSOR, ORF, KINASE) FAMILY"/>
    <property type="match status" value="1"/>
</dbReference>
<gene>
    <name evidence="2" type="ORF">DES37_12330</name>
</gene>
<dbReference type="InterPro" id="IPR000600">
    <property type="entry name" value="ROK"/>
</dbReference>